<evidence type="ECO:0000313" key="2">
    <source>
        <dbReference type="Proteomes" id="UP000835052"/>
    </source>
</evidence>
<evidence type="ECO:0000313" key="1">
    <source>
        <dbReference type="EMBL" id="CAD6190951.1"/>
    </source>
</evidence>
<name>A0A8S1H6T2_9PELO</name>
<comment type="caution">
    <text evidence="1">The sequence shown here is derived from an EMBL/GenBank/DDBJ whole genome shotgun (WGS) entry which is preliminary data.</text>
</comment>
<gene>
    <name evidence="1" type="ORF">CAUJ_LOCUS6870</name>
</gene>
<reference evidence="1" key="1">
    <citation type="submission" date="2020-10" db="EMBL/GenBank/DDBJ databases">
        <authorList>
            <person name="Kikuchi T."/>
        </authorList>
    </citation>
    <scope>NUCLEOTIDE SEQUENCE</scope>
    <source>
        <strain evidence="1">NKZ352</strain>
    </source>
</reference>
<keyword evidence="2" id="KW-1185">Reference proteome</keyword>
<protein>
    <submittedName>
        <fullName evidence="1">Uncharacterized protein</fullName>
    </submittedName>
</protein>
<sequence length="219" mass="25774">MANPYNSTFQRFQFDFRPEPQKMKNEAVAKFLPFQSARSSRQLFNFEKKTPFFKRNFFSTNESAPRRLIPRPRFEKKKKPSKIKREEREEFYDGVHYYVSANGSLVPFKRGTFLIRYSDLSESNYDDHIWLVENHVLLLKYALVSSSGHSKTYKKTNRYAAWDREKPYLYCSLDEGSVGAKDISTVEVVEIRNFPAGEFLYNEAQALKDNGRLHDSAFD</sequence>
<proteinExistence type="predicted"/>
<dbReference type="AlphaFoldDB" id="A0A8S1H6T2"/>
<dbReference type="EMBL" id="CAJGYM010000018">
    <property type="protein sequence ID" value="CAD6190951.1"/>
    <property type="molecule type" value="Genomic_DNA"/>
</dbReference>
<accession>A0A8S1H6T2</accession>
<dbReference type="Proteomes" id="UP000835052">
    <property type="component" value="Unassembled WGS sequence"/>
</dbReference>
<organism evidence="1 2">
    <name type="scientific">Caenorhabditis auriculariae</name>
    <dbReference type="NCBI Taxonomy" id="2777116"/>
    <lineage>
        <taxon>Eukaryota</taxon>
        <taxon>Metazoa</taxon>
        <taxon>Ecdysozoa</taxon>
        <taxon>Nematoda</taxon>
        <taxon>Chromadorea</taxon>
        <taxon>Rhabditida</taxon>
        <taxon>Rhabditina</taxon>
        <taxon>Rhabditomorpha</taxon>
        <taxon>Rhabditoidea</taxon>
        <taxon>Rhabditidae</taxon>
        <taxon>Peloderinae</taxon>
        <taxon>Caenorhabditis</taxon>
    </lineage>
</organism>